<dbReference type="STRING" id="549789.NIES30_09020"/>
<organism evidence="1 2">
    <name type="scientific">Phormidium tenue NIES-30</name>
    <dbReference type="NCBI Taxonomy" id="549789"/>
    <lineage>
        <taxon>Bacteria</taxon>
        <taxon>Bacillati</taxon>
        <taxon>Cyanobacteriota</taxon>
        <taxon>Cyanophyceae</taxon>
        <taxon>Oscillatoriophycideae</taxon>
        <taxon>Oscillatoriales</taxon>
        <taxon>Oscillatoriaceae</taxon>
        <taxon>Phormidium</taxon>
    </lineage>
</organism>
<comment type="caution">
    <text evidence="1">The sequence shown here is derived from an EMBL/GenBank/DDBJ whole genome shotgun (WGS) entry which is preliminary data.</text>
</comment>
<keyword evidence="2" id="KW-1185">Reference proteome</keyword>
<dbReference type="InterPro" id="IPR036249">
    <property type="entry name" value="Thioredoxin-like_sf"/>
</dbReference>
<evidence type="ECO:0000313" key="1">
    <source>
        <dbReference type="EMBL" id="OKH48676.1"/>
    </source>
</evidence>
<dbReference type="Gene3D" id="3.40.30.10">
    <property type="entry name" value="Glutaredoxin"/>
    <property type="match status" value="1"/>
</dbReference>
<sequence>MRTLHEPAILEAETATPAGHVLKGQYSGAYRSDKGKIKGLLLQAGETEFTVKLPKYLRPMLLRELAPGDFVQVWAYPEGDRWRAINILPLPQCEAAVLSQQWGDLAPAPALAQTSPKRMCIEVCTKGKCYKQGGRQLQTALQDAVDRDPALAHVAIKGTGCMKACKQGPNLRLPNGQMLHRASPAEALARLDAKR</sequence>
<name>A0A1U7J6Z0_9CYAN</name>
<dbReference type="OrthoDB" id="465045at2"/>
<dbReference type="Proteomes" id="UP000185557">
    <property type="component" value="Unassembled WGS sequence"/>
</dbReference>
<dbReference type="SUPFAM" id="SSF52833">
    <property type="entry name" value="Thioredoxin-like"/>
    <property type="match status" value="1"/>
</dbReference>
<evidence type="ECO:0008006" key="3">
    <source>
        <dbReference type="Google" id="ProtNLM"/>
    </source>
</evidence>
<accession>A0A1U7J6Z0</accession>
<dbReference type="AlphaFoldDB" id="A0A1U7J6Z0"/>
<protein>
    <recommendedName>
        <fullName evidence="3">(Fe-S)-binding protein</fullName>
    </recommendedName>
</protein>
<evidence type="ECO:0000313" key="2">
    <source>
        <dbReference type="Proteomes" id="UP000185557"/>
    </source>
</evidence>
<dbReference type="RefSeq" id="WP_073608087.1">
    <property type="nucleotide sequence ID" value="NZ_MRCG01000005.1"/>
</dbReference>
<dbReference type="CDD" id="cd02980">
    <property type="entry name" value="TRX_Fd_family"/>
    <property type="match status" value="1"/>
</dbReference>
<proteinExistence type="predicted"/>
<dbReference type="EMBL" id="MRCG01000005">
    <property type="protein sequence ID" value="OKH48676.1"/>
    <property type="molecule type" value="Genomic_DNA"/>
</dbReference>
<reference evidence="1 2" key="1">
    <citation type="submission" date="2016-11" db="EMBL/GenBank/DDBJ databases">
        <title>Draft Genome Sequences of Nine Cyanobacterial Strains from Diverse Habitats.</title>
        <authorList>
            <person name="Zhu T."/>
            <person name="Hou S."/>
            <person name="Lu X."/>
            <person name="Hess W.R."/>
        </authorList>
    </citation>
    <scope>NUCLEOTIDE SEQUENCE [LARGE SCALE GENOMIC DNA]</scope>
    <source>
        <strain evidence="1 2">NIES-30</strain>
    </source>
</reference>
<gene>
    <name evidence="1" type="ORF">NIES30_09020</name>
</gene>